<organism evidence="1 2">
    <name type="scientific">Flavihumibacter fluminis</name>
    <dbReference type="NCBI Taxonomy" id="2909236"/>
    <lineage>
        <taxon>Bacteria</taxon>
        <taxon>Pseudomonadati</taxon>
        <taxon>Bacteroidota</taxon>
        <taxon>Chitinophagia</taxon>
        <taxon>Chitinophagales</taxon>
        <taxon>Chitinophagaceae</taxon>
        <taxon>Flavihumibacter</taxon>
    </lineage>
</organism>
<name>A0ABS9BJ25_9BACT</name>
<keyword evidence="2" id="KW-1185">Reference proteome</keyword>
<reference evidence="1 2" key="1">
    <citation type="submission" date="2022-01" db="EMBL/GenBank/DDBJ databases">
        <title>Flavihumibacter sp. nov., isolated from sediment of a river.</title>
        <authorList>
            <person name="Liu H."/>
        </authorList>
    </citation>
    <scope>NUCLEOTIDE SEQUENCE [LARGE SCALE GENOMIC DNA]</scope>
    <source>
        <strain evidence="1 2">RY-1</strain>
    </source>
</reference>
<dbReference type="Proteomes" id="UP001200145">
    <property type="component" value="Unassembled WGS sequence"/>
</dbReference>
<proteinExistence type="predicted"/>
<evidence type="ECO:0000313" key="2">
    <source>
        <dbReference type="Proteomes" id="UP001200145"/>
    </source>
</evidence>
<evidence type="ECO:0008006" key="3">
    <source>
        <dbReference type="Google" id="ProtNLM"/>
    </source>
</evidence>
<protein>
    <recommendedName>
        <fullName evidence="3">Phosphoribosylpyrophosphate synthetase</fullName>
    </recommendedName>
</protein>
<dbReference type="RefSeq" id="WP_234866160.1">
    <property type="nucleotide sequence ID" value="NZ_JAKEVY010000003.1"/>
</dbReference>
<evidence type="ECO:0000313" key="1">
    <source>
        <dbReference type="EMBL" id="MCF1715204.1"/>
    </source>
</evidence>
<comment type="caution">
    <text evidence="1">The sequence shown here is derived from an EMBL/GenBank/DDBJ whole genome shotgun (WGS) entry which is preliminary data.</text>
</comment>
<accession>A0ABS9BJ25</accession>
<sequence length="113" mass="12881">MQPSSSQAQMKSLSHCMEKMTAEGYTANFGVQDQHLQHMDSGHSYLPDQVHIVDFYRFEGITDPDDNSILYVIETNDGRKGMLVDAYGVYSNPDVDEFIKEVEDIKKKKGMEK</sequence>
<gene>
    <name evidence="1" type="ORF">L0U88_11260</name>
</gene>
<dbReference type="EMBL" id="JAKEVY010000003">
    <property type="protein sequence ID" value="MCF1715204.1"/>
    <property type="molecule type" value="Genomic_DNA"/>
</dbReference>